<dbReference type="Proteomes" id="UP001075354">
    <property type="component" value="Unassembled WGS sequence"/>
</dbReference>
<evidence type="ECO:0000313" key="1">
    <source>
        <dbReference type="EMBL" id="KAJ1518894.1"/>
    </source>
</evidence>
<name>A0AAV7X4E9_9NEOP</name>
<dbReference type="AlphaFoldDB" id="A0AAV7X4E9"/>
<reference evidence="1" key="1">
    <citation type="submission" date="2022-12" db="EMBL/GenBank/DDBJ databases">
        <title>Chromosome-level genome assembly of the bean flower thrips Megalurothrips usitatus.</title>
        <authorList>
            <person name="Ma L."/>
            <person name="Liu Q."/>
            <person name="Li H."/>
            <person name="Cai W."/>
        </authorList>
    </citation>
    <scope>NUCLEOTIDE SEQUENCE</scope>
    <source>
        <strain evidence="1">Cailab_2022a</strain>
    </source>
</reference>
<comment type="caution">
    <text evidence="1">The sequence shown here is derived from an EMBL/GenBank/DDBJ whole genome shotgun (WGS) entry which is preliminary data.</text>
</comment>
<protein>
    <submittedName>
        <fullName evidence="1">Uncharacterized protein</fullName>
    </submittedName>
</protein>
<organism evidence="1 2">
    <name type="scientific">Megalurothrips usitatus</name>
    <name type="common">bean blossom thrips</name>
    <dbReference type="NCBI Taxonomy" id="439358"/>
    <lineage>
        <taxon>Eukaryota</taxon>
        <taxon>Metazoa</taxon>
        <taxon>Ecdysozoa</taxon>
        <taxon>Arthropoda</taxon>
        <taxon>Hexapoda</taxon>
        <taxon>Insecta</taxon>
        <taxon>Pterygota</taxon>
        <taxon>Neoptera</taxon>
        <taxon>Paraneoptera</taxon>
        <taxon>Thysanoptera</taxon>
        <taxon>Terebrantia</taxon>
        <taxon>Thripoidea</taxon>
        <taxon>Thripidae</taxon>
        <taxon>Megalurothrips</taxon>
    </lineage>
</organism>
<accession>A0AAV7X4E9</accession>
<gene>
    <name evidence="1" type="ORF">ONE63_011497</name>
</gene>
<sequence>MFEGEGTPSEDDGKTCTCKQRIVLMRANAHLEKEIKELKTILCRAYAICNEFELLYHSLFEICQVVCPIVLLPHFTAPVQHCNLKCNCLHRVKALLNELPVNSSPISSLHSLKSPSSSPTMETFNPCIVSTQIDDASAHPRSPILGAQKRRPAKPVVDLDETYFEPAEKAKASAGRSSTELRDWVRKRFKHALAIGGYTTPQRHLQVNRSPELVMVYEF</sequence>
<keyword evidence="2" id="KW-1185">Reference proteome</keyword>
<proteinExistence type="predicted"/>
<dbReference type="EMBL" id="JAPTSV010000843">
    <property type="protein sequence ID" value="KAJ1518894.1"/>
    <property type="molecule type" value="Genomic_DNA"/>
</dbReference>
<evidence type="ECO:0000313" key="2">
    <source>
        <dbReference type="Proteomes" id="UP001075354"/>
    </source>
</evidence>